<reference evidence="3 5" key="2">
    <citation type="submission" date="2020-07" db="EMBL/GenBank/DDBJ databases">
        <title>Sequencing the genomes of 1000 actinobacteria strains.</title>
        <authorList>
            <person name="Klenk H.-P."/>
        </authorList>
    </citation>
    <scope>NUCLEOTIDE SEQUENCE [LARGE SCALE GENOMIC DNA]</scope>
    <source>
        <strain evidence="3 5">DSM 10309</strain>
    </source>
</reference>
<evidence type="ECO:0000313" key="4">
    <source>
        <dbReference type="Proteomes" id="UP000321154"/>
    </source>
</evidence>
<comment type="caution">
    <text evidence="3">The sequence shown here is derived from an EMBL/GenBank/DDBJ whole genome shotgun (WGS) entry which is preliminary data.</text>
</comment>
<sequence length="203" mass="20587">MRSTAARARSRARIVVLVVGSLMAIVTAGGPVFLAVDVLERSTGYRPDGIGLIVPGLVVTALTVFLVGIAFLCVFVRSDGRTPRGRARGGSGIAILPVLLTGWTAVIGVRYLSSQVSIGALSVWLDTALAAAVLFAGACGAFVVAAVVRRASSRLVALGLAVAALVAAAVAQPYLVSGVVLSVSLAICAGLLSLDREQPEPAP</sequence>
<dbReference type="EMBL" id="BJUV01000033">
    <property type="protein sequence ID" value="GEK84325.1"/>
    <property type="molecule type" value="Genomic_DNA"/>
</dbReference>
<accession>A0A7W3JJ14</accession>
<evidence type="ECO:0000313" key="2">
    <source>
        <dbReference type="EMBL" id="GEK84325.1"/>
    </source>
</evidence>
<protein>
    <submittedName>
        <fullName evidence="3">Uncharacterized protein</fullName>
    </submittedName>
</protein>
<organism evidence="3 5">
    <name type="scientific">Frigoribacterium faeni</name>
    <dbReference type="NCBI Taxonomy" id="145483"/>
    <lineage>
        <taxon>Bacteria</taxon>
        <taxon>Bacillati</taxon>
        <taxon>Actinomycetota</taxon>
        <taxon>Actinomycetes</taxon>
        <taxon>Micrococcales</taxon>
        <taxon>Microbacteriaceae</taxon>
        <taxon>Frigoribacterium</taxon>
    </lineage>
</organism>
<dbReference type="AlphaFoldDB" id="A0A7W3JJ14"/>
<keyword evidence="4" id="KW-1185">Reference proteome</keyword>
<name>A0A7W3JJ14_9MICO</name>
<feature type="transmembrane region" description="Helical" evidence="1">
    <location>
        <begin position="89"/>
        <end position="109"/>
    </location>
</feature>
<feature type="transmembrane region" description="Helical" evidence="1">
    <location>
        <begin position="12"/>
        <end position="33"/>
    </location>
</feature>
<reference evidence="2 4" key="1">
    <citation type="submission" date="2019-07" db="EMBL/GenBank/DDBJ databases">
        <title>Whole genome shotgun sequence of Frigoribacterium faeni NBRC 103066.</title>
        <authorList>
            <person name="Hosoyama A."/>
            <person name="Uohara A."/>
            <person name="Ohji S."/>
            <person name="Ichikawa N."/>
        </authorList>
    </citation>
    <scope>NUCLEOTIDE SEQUENCE [LARGE SCALE GENOMIC DNA]</scope>
    <source>
        <strain evidence="2 4">NBRC 103066</strain>
    </source>
</reference>
<feature type="transmembrane region" description="Helical" evidence="1">
    <location>
        <begin position="53"/>
        <end position="77"/>
    </location>
</feature>
<feature type="transmembrane region" description="Helical" evidence="1">
    <location>
        <begin position="129"/>
        <end position="148"/>
    </location>
</feature>
<keyword evidence="1" id="KW-0472">Membrane</keyword>
<dbReference type="Proteomes" id="UP000321154">
    <property type="component" value="Unassembled WGS sequence"/>
</dbReference>
<gene>
    <name evidence="3" type="ORF">FB463_002021</name>
    <name evidence="2" type="ORF">FFA01_26340</name>
</gene>
<dbReference type="RefSeq" id="WP_146856652.1">
    <property type="nucleotide sequence ID" value="NZ_BAAAHR010000003.1"/>
</dbReference>
<feature type="transmembrane region" description="Helical" evidence="1">
    <location>
        <begin position="155"/>
        <end position="171"/>
    </location>
</feature>
<evidence type="ECO:0000313" key="3">
    <source>
        <dbReference type="EMBL" id="MBA8813772.1"/>
    </source>
</evidence>
<evidence type="ECO:0000256" key="1">
    <source>
        <dbReference type="SAM" id="Phobius"/>
    </source>
</evidence>
<keyword evidence="1" id="KW-0812">Transmembrane</keyword>
<dbReference type="EMBL" id="JACGWW010000002">
    <property type="protein sequence ID" value="MBA8813772.1"/>
    <property type="molecule type" value="Genomic_DNA"/>
</dbReference>
<proteinExistence type="predicted"/>
<keyword evidence="1" id="KW-1133">Transmembrane helix</keyword>
<evidence type="ECO:0000313" key="5">
    <source>
        <dbReference type="Proteomes" id="UP000522688"/>
    </source>
</evidence>
<dbReference type="Proteomes" id="UP000522688">
    <property type="component" value="Unassembled WGS sequence"/>
</dbReference>